<proteinExistence type="predicted"/>
<reference evidence="1 2" key="1">
    <citation type="submission" date="2019-04" db="EMBL/GenBank/DDBJ databases">
        <title>Sphingobacterium olei sp. nov., isolated from oil-contaminated soil.</title>
        <authorList>
            <person name="Liu B."/>
        </authorList>
    </citation>
    <scope>NUCLEOTIDE SEQUENCE [LARGE SCALE GENOMIC DNA]</scope>
    <source>
        <strain evidence="1 2">Y3L14</strain>
    </source>
</reference>
<dbReference type="Proteomes" id="UP000309872">
    <property type="component" value="Unassembled WGS sequence"/>
</dbReference>
<sequence>MEENFKTKITGSTYTIDRSKVLEISVQIEHFTNTLLKAGFSISKSDINSLGHSSKALSFNQKIELLIDLEGISKDAGKILVKFAEIRNKFAHVYECSTLSLYFTVYGSDTLKFLEKRFNHKIDPSENKACWQLLDMLIVDIESVFDGLLRKLASNGYKRGIELGNQKFVDIIVDRLKNDPNLDSINGENKQEIIENFFRSISEEHARAVSDETYKPPIDRLL</sequence>
<protein>
    <recommendedName>
        <fullName evidence="3">DUF4145 domain-containing protein</fullName>
    </recommendedName>
</protein>
<dbReference type="AlphaFoldDB" id="A0A4V5LXT6"/>
<organism evidence="1 2">
    <name type="scientific">Sphingobacterium alkalisoli</name>
    <dbReference type="NCBI Taxonomy" id="1874115"/>
    <lineage>
        <taxon>Bacteria</taxon>
        <taxon>Pseudomonadati</taxon>
        <taxon>Bacteroidota</taxon>
        <taxon>Sphingobacteriia</taxon>
        <taxon>Sphingobacteriales</taxon>
        <taxon>Sphingobacteriaceae</taxon>
        <taxon>Sphingobacterium</taxon>
    </lineage>
</organism>
<evidence type="ECO:0000313" key="2">
    <source>
        <dbReference type="Proteomes" id="UP000309872"/>
    </source>
</evidence>
<dbReference type="EMBL" id="SUKA01000005">
    <property type="protein sequence ID" value="TJY63809.1"/>
    <property type="molecule type" value="Genomic_DNA"/>
</dbReference>
<evidence type="ECO:0008006" key="3">
    <source>
        <dbReference type="Google" id="ProtNLM"/>
    </source>
</evidence>
<evidence type="ECO:0000313" key="1">
    <source>
        <dbReference type="EMBL" id="TJY63809.1"/>
    </source>
</evidence>
<gene>
    <name evidence="1" type="ORF">FAZ19_16205</name>
</gene>
<accession>A0A4V5LXT6</accession>
<name>A0A4V5LXT6_9SPHI</name>
<dbReference type="OrthoDB" id="1375976at2"/>
<dbReference type="RefSeq" id="WP_136821801.1">
    <property type="nucleotide sequence ID" value="NZ_BMJX01000005.1"/>
</dbReference>
<keyword evidence="2" id="KW-1185">Reference proteome</keyword>
<comment type="caution">
    <text evidence="1">The sequence shown here is derived from an EMBL/GenBank/DDBJ whole genome shotgun (WGS) entry which is preliminary data.</text>
</comment>